<proteinExistence type="inferred from homology"/>
<dbReference type="GO" id="GO:0008198">
    <property type="term" value="F:ferrous iron binding"/>
    <property type="evidence" value="ECO:0007669"/>
    <property type="project" value="TreeGrafter"/>
</dbReference>
<evidence type="ECO:0000256" key="2">
    <source>
        <dbReference type="ARBA" id="ARBA00022434"/>
    </source>
</evidence>
<dbReference type="Pfam" id="PF00210">
    <property type="entry name" value="Ferritin"/>
    <property type="match status" value="1"/>
</dbReference>
<dbReference type="InterPro" id="IPR009078">
    <property type="entry name" value="Ferritin-like_SF"/>
</dbReference>
<evidence type="ECO:0000256" key="4">
    <source>
        <dbReference type="ARBA" id="ARBA00023004"/>
    </source>
</evidence>
<dbReference type="GO" id="GO:0008199">
    <property type="term" value="F:ferric iron binding"/>
    <property type="evidence" value="ECO:0007669"/>
    <property type="project" value="InterPro"/>
</dbReference>
<dbReference type="PANTHER" id="PTHR11431">
    <property type="entry name" value="FERRITIN"/>
    <property type="match status" value="1"/>
</dbReference>
<keyword evidence="3 5" id="KW-0479">Metal-binding</keyword>
<dbReference type="GO" id="GO:0006879">
    <property type="term" value="P:intracellular iron ion homeostasis"/>
    <property type="evidence" value="ECO:0007669"/>
    <property type="project" value="UniProtKB-KW"/>
</dbReference>
<reference evidence="7" key="1">
    <citation type="journal article" date="2023" name="DNA Res.">
        <title>Chromosome-level genome assembly of Phrynocephalus forsythii using third-generation DNA sequencing and Hi-C analysis.</title>
        <authorList>
            <person name="Qi Y."/>
            <person name="Zhao W."/>
            <person name="Zhao Y."/>
            <person name="Niu C."/>
            <person name="Cao S."/>
            <person name="Zhang Y."/>
        </authorList>
    </citation>
    <scope>NUCLEOTIDE SEQUENCE</scope>
    <source>
        <tissue evidence="7">Muscle</tissue>
    </source>
</reference>
<evidence type="ECO:0000313" key="7">
    <source>
        <dbReference type="EMBL" id="KAJ7341321.1"/>
    </source>
</evidence>
<evidence type="ECO:0000256" key="1">
    <source>
        <dbReference type="ARBA" id="ARBA00007513"/>
    </source>
</evidence>
<gene>
    <name evidence="7" type="ORF">JRQ81_005277</name>
</gene>
<comment type="caution">
    <text evidence="7">The sequence shown here is derived from an EMBL/GenBank/DDBJ whole genome shotgun (WGS) entry which is preliminary data.</text>
</comment>
<dbReference type="GO" id="GO:0005737">
    <property type="term" value="C:cytoplasm"/>
    <property type="evidence" value="ECO:0007669"/>
    <property type="project" value="TreeGrafter"/>
</dbReference>
<dbReference type="PROSITE" id="PS00204">
    <property type="entry name" value="FERRITIN_2"/>
    <property type="match status" value="1"/>
</dbReference>
<dbReference type="InterPro" id="IPR008331">
    <property type="entry name" value="Ferritin_DPS_dom"/>
</dbReference>
<dbReference type="Proteomes" id="UP001142489">
    <property type="component" value="Unassembled WGS sequence"/>
</dbReference>
<dbReference type="InterPro" id="IPR012347">
    <property type="entry name" value="Ferritin-like"/>
</dbReference>
<keyword evidence="4 5" id="KW-0408">Iron</keyword>
<dbReference type="InterPro" id="IPR014034">
    <property type="entry name" value="Ferritin_CS"/>
</dbReference>
<organism evidence="7 8">
    <name type="scientific">Phrynocephalus forsythii</name>
    <dbReference type="NCBI Taxonomy" id="171643"/>
    <lineage>
        <taxon>Eukaryota</taxon>
        <taxon>Metazoa</taxon>
        <taxon>Chordata</taxon>
        <taxon>Craniata</taxon>
        <taxon>Vertebrata</taxon>
        <taxon>Euteleostomi</taxon>
        <taxon>Lepidosauria</taxon>
        <taxon>Squamata</taxon>
        <taxon>Bifurcata</taxon>
        <taxon>Unidentata</taxon>
        <taxon>Episquamata</taxon>
        <taxon>Toxicofera</taxon>
        <taxon>Iguania</taxon>
        <taxon>Acrodonta</taxon>
        <taxon>Agamidae</taxon>
        <taxon>Agaminae</taxon>
        <taxon>Phrynocephalus</taxon>
    </lineage>
</organism>
<dbReference type="GO" id="GO:0006826">
    <property type="term" value="P:iron ion transport"/>
    <property type="evidence" value="ECO:0007669"/>
    <property type="project" value="InterPro"/>
</dbReference>
<dbReference type="EMBL" id="JAPFRF010000002">
    <property type="protein sequence ID" value="KAJ7341321.1"/>
    <property type="molecule type" value="Genomic_DNA"/>
</dbReference>
<evidence type="ECO:0000259" key="6">
    <source>
        <dbReference type="PROSITE" id="PS50905"/>
    </source>
</evidence>
<accession>A0A9Q1B6P7</accession>
<dbReference type="OrthoDB" id="186462at2759"/>
<dbReference type="InterPro" id="IPR001519">
    <property type="entry name" value="Ferritin"/>
</dbReference>
<protein>
    <recommendedName>
        <fullName evidence="5">Ferritin</fullName>
    </recommendedName>
</protein>
<dbReference type="InterPro" id="IPR009040">
    <property type="entry name" value="Ferritin-like_diiron"/>
</dbReference>
<keyword evidence="2 5" id="KW-0409">Iron storage</keyword>
<evidence type="ECO:0000256" key="5">
    <source>
        <dbReference type="RuleBase" id="RU361145"/>
    </source>
</evidence>
<dbReference type="AlphaFoldDB" id="A0A9Q1B6P7"/>
<sequence>MQVSLQLKNNVNQPLLDLHQVASRRNDPHMCDFLETYYLDEEVKLIKKLRDHVTNLKHVRAQDEGFGKYLFDRLTLGESSD</sequence>
<dbReference type="PROSITE" id="PS50905">
    <property type="entry name" value="FERRITIN_LIKE"/>
    <property type="match status" value="1"/>
</dbReference>
<evidence type="ECO:0000313" key="8">
    <source>
        <dbReference type="Proteomes" id="UP001142489"/>
    </source>
</evidence>
<comment type="function">
    <text evidence="5">Stores iron in a soluble, non-toxic, readily available form. Important for iron homeostasis. Iron is taken up in the ferrous form and deposited as ferric hydroxides after oxidation.</text>
</comment>
<comment type="similarity">
    <text evidence="1 5">Belongs to the ferritin family.</text>
</comment>
<feature type="domain" description="Ferritin-like diiron" evidence="6">
    <location>
        <begin position="1"/>
        <end position="60"/>
    </location>
</feature>
<keyword evidence="8" id="KW-1185">Reference proteome</keyword>
<name>A0A9Q1B6P7_9SAUR</name>
<dbReference type="SUPFAM" id="SSF47240">
    <property type="entry name" value="Ferritin-like"/>
    <property type="match status" value="1"/>
</dbReference>
<evidence type="ECO:0000256" key="3">
    <source>
        <dbReference type="ARBA" id="ARBA00022723"/>
    </source>
</evidence>
<dbReference type="PANTHER" id="PTHR11431:SF47">
    <property type="entry name" value="FERRITIN LIGHT CHAIN"/>
    <property type="match status" value="1"/>
</dbReference>
<dbReference type="Gene3D" id="1.20.1260.10">
    <property type="match status" value="1"/>
</dbReference>